<feature type="domain" description="Glycine dehydrogenase C-terminal" evidence="8">
    <location>
        <begin position="345"/>
        <end position="447"/>
    </location>
</feature>
<dbReference type="PANTHER" id="PTHR11773:SF1">
    <property type="entry name" value="GLYCINE DEHYDROGENASE (DECARBOXYLATING), MITOCHONDRIAL"/>
    <property type="match status" value="1"/>
</dbReference>
<feature type="modified residue" description="N6-(pyridoxal phosphate)lysine" evidence="6">
    <location>
        <position position="265"/>
    </location>
</feature>
<dbReference type="GO" id="GO:0030170">
    <property type="term" value="F:pyridoxal phosphate binding"/>
    <property type="evidence" value="ECO:0007669"/>
    <property type="project" value="TreeGrafter"/>
</dbReference>
<evidence type="ECO:0000259" key="7">
    <source>
        <dbReference type="Pfam" id="PF02347"/>
    </source>
</evidence>
<dbReference type="InterPro" id="IPR049315">
    <property type="entry name" value="GDC-P_N"/>
</dbReference>
<dbReference type="AlphaFoldDB" id="A0A7V4E1X7"/>
<evidence type="ECO:0000256" key="4">
    <source>
        <dbReference type="ARBA" id="ARBA00023002"/>
    </source>
</evidence>
<dbReference type="InterPro" id="IPR015421">
    <property type="entry name" value="PyrdxlP-dep_Trfase_major"/>
</dbReference>
<evidence type="ECO:0000256" key="5">
    <source>
        <dbReference type="ARBA" id="ARBA00049026"/>
    </source>
</evidence>
<evidence type="ECO:0000313" key="9">
    <source>
        <dbReference type="EMBL" id="HGK53611.1"/>
    </source>
</evidence>
<keyword evidence="4 6" id="KW-0560">Oxidoreductase</keyword>
<evidence type="ECO:0000259" key="8">
    <source>
        <dbReference type="Pfam" id="PF21478"/>
    </source>
</evidence>
<dbReference type="GO" id="GO:0004375">
    <property type="term" value="F:glycine dehydrogenase (decarboxylating) activity"/>
    <property type="evidence" value="ECO:0007669"/>
    <property type="project" value="UniProtKB-EC"/>
</dbReference>
<dbReference type="NCBIfam" id="NF003346">
    <property type="entry name" value="PRK04366.1"/>
    <property type="match status" value="1"/>
</dbReference>
<dbReference type="GO" id="GO:0016594">
    <property type="term" value="F:glycine binding"/>
    <property type="evidence" value="ECO:0007669"/>
    <property type="project" value="TreeGrafter"/>
</dbReference>
<dbReference type="CDD" id="cd00613">
    <property type="entry name" value="GDC-P"/>
    <property type="match status" value="1"/>
</dbReference>
<dbReference type="InterPro" id="IPR049316">
    <property type="entry name" value="GDC-P_C"/>
</dbReference>
<comment type="similarity">
    <text evidence="6">Belongs to the GcvP family. C-terminal subunit subfamily.</text>
</comment>
<reference evidence="9" key="1">
    <citation type="journal article" date="2020" name="mSystems">
        <title>Genome- and Community-Level Interaction Insights into Carbon Utilization and Element Cycling Functions of Hydrothermarchaeota in Hydrothermal Sediment.</title>
        <authorList>
            <person name="Zhou Z."/>
            <person name="Liu Y."/>
            <person name="Xu W."/>
            <person name="Pan J."/>
            <person name="Luo Z.H."/>
            <person name="Li M."/>
        </authorList>
    </citation>
    <scope>NUCLEOTIDE SEQUENCE [LARGE SCALE GENOMIC DNA]</scope>
    <source>
        <strain evidence="9">SpSt-695</strain>
    </source>
</reference>
<protein>
    <recommendedName>
        <fullName evidence="6">Probable glycine dehydrogenase (decarboxylating) subunit 2</fullName>
        <ecNumber evidence="6">1.4.4.2</ecNumber>
    </recommendedName>
    <alternativeName>
        <fullName evidence="6">Glycine cleavage system P-protein subunit 2</fullName>
    </alternativeName>
    <alternativeName>
        <fullName evidence="6">Glycine decarboxylase subunit 2</fullName>
    </alternativeName>
    <alternativeName>
        <fullName evidence="6">Glycine dehydrogenase (aminomethyl-transferring) subunit 2</fullName>
    </alternativeName>
</protein>
<keyword evidence="3 6" id="KW-0663">Pyridoxal phosphate</keyword>
<dbReference type="FunFam" id="3.90.1150.10:FF:000014">
    <property type="entry name" value="Probable glycine dehydrogenase (decarboxylating) subunit 2"/>
    <property type="match status" value="1"/>
</dbReference>
<evidence type="ECO:0000256" key="3">
    <source>
        <dbReference type="ARBA" id="ARBA00022898"/>
    </source>
</evidence>
<dbReference type="Gene3D" id="3.90.1150.10">
    <property type="entry name" value="Aspartate Aminotransferase, domain 1"/>
    <property type="match status" value="1"/>
</dbReference>
<dbReference type="GO" id="GO:0005960">
    <property type="term" value="C:glycine cleavage complex"/>
    <property type="evidence" value="ECO:0007669"/>
    <property type="project" value="TreeGrafter"/>
</dbReference>
<evidence type="ECO:0000256" key="2">
    <source>
        <dbReference type="ARBA" id="ARBA00003788"/>
    </source>
</evidence>
<dbReference type="Pfam" id="PF21478">
    <property type="entry name" value="GcvP2_C"/>
    <property type="match status" value="1"/>
</dbReference>
<sequence>MEILLEKSVKGKRALKFPEIPDFDIKKYIPEKYLREKEAILPEVSETEIVRHFNALAERNYHVDKGFYPLGSCTMKYNPKINEELARLPGFTNLHPLTPEEFSQGALKLMYELEKFLCEISGMDAVSLQPAAGANGELTGMLIVRKYHTQKGNPRKYVLVPDSAHGTNPASVTLSGYVAKTIKSNEKGLISIPELKKNLNEDVAAIMITNPNTLGLFEVEICEITELLHEVGALVYLDGANLNALLGIIKPADLGFDIVHFNLHKTFSAPHGGGGPGSGPIGVKKELEKYLPVPRIVFENGKYKFSYDFPDSIGKMHSFYGNFLVMVKAYTYILIMGSDGLRKVSEDAVLNANYLREKIKDLFENPYKDFPCMHEFVVSGENLKRKYGVKTLDIAKRLLDYGFHAPTIYFPLIVPEALMIEPTESESKETLDAFAEALRKIVKEAEENPEIVKNAPHKTCVRRLDETLANRNPVLRWKKDTMT</sequence>
<comment type="caution">
    <text evidence="9">The sequence shown here is derived from an EMBL/GenBank/DDBJ whole genome shotgun (WGS) entry which is preliminary data.</text>
</comment>
<dbReference type="Gene3D" id="6.20.440.10">
    <property type="match status" value="1"/>
</dbReference>
<dbReference type="FunFam" id="3.40.640.10:FF:000224">
    <property type="entry name" value="Probable glycine dehydrogenase (decarboxylating) subunit 2"/>
    <property type="match status" value="1"/>
</dbReference>
<dbReference type="GO" id="GO:0005829">
    <property type="term" value="C:cytosol"/>
    <property type="evidence" value="ECO:0007669"/>
    <property type="project" value="TreeGrafter"/>
</dbReference>
<comment type="subunit">
    <text evidence="6">The glycine cleavage system is composed of four proteins: P, T, L and H. In this organism, the P 'protein' is a heterodimer of two subunits.</text>
</comment>
<dbReference type="Gene3D" id="3.40.640.10">
    <property type="entry name" value="Type I PLP-dependent aspartate aminotransferase-like (Major domain)"/>
    <property type="match status" value="1"/>
</dbReference>
<dbReference type="InterPro" id="IPR020581">
    <property type="entry name" value="GDC_P"/>
</dbReference>
<dbReference type="GO" id="GO:0019464">
    <property type="term" value="P:glycine decarboxylation via glycine cleavage system"/>
    <property type="evidence" value="ECO:0007669"/>
    <property type="project" value="UniProtKB-UniRule"/>
</dbReference>
<dbReference type="InterPro" id="IPR023012">
    <property type="entry name" value="GcvPB"/>
</dbReference>
<feature type="domain" description="Glycine cleavage system P-protein N-terminal" evidence="7">
    <location>
        <begin position="25"/>
        <end position="292"/>
    </location>
</feature>
<comment type="catalytic activity">
    <reaction evidence="5 6">
        <text>N(6)-[(R)-lipoyl]-L-lysyl-[glycine-cleavage complex H protein] + glycine + H(+) = N(6)-[(R)-S(8)-aminomethyldihydrolipoyl]-L-lysyl-[glycine-cleavage complex H protein] + CO2</text>
        <dbReference type="Rhea" id="RHEA:24304"/>
        <dbReference type="Rhea" id="RHEA-COMP:10494"/>
        <dbReference type="Rhea" id="RHEA-COMP:10495"/>
        <dbReference type="ChEBI" id="CHEBI:15378"/>
        <dbReference type="ChEBI" id="CHEBI:16526"/>
        <dbReference type="ChEBI" id="CHEBI:57305"/>
        <dbReference type="ChEBI" id="CHEBI:83099"/>
        <dbReference type="ChEBI" id="CHEBI:83143"/>
        <dbReference type="EC" id="1.4.4.2"/>
    </reaction>
</comment>
<dbReference type="Pfam" id="PF02347">
    <property type="entry name" value="GDC-P"/>
    <property type="match status" value="1"/>
</dbReference>
<accession>A0A7V4E1X7</accession>
<comment type="function">
    <text evidence="2 6">The glycine cleavage system catalyzes the degradation of glycine. The P protein binds the alpha-amino group of glycine through its pyridoxal phosphate cofactor; CO(2) is released and the remaining methylamine moiety is then transferred to the lipoamide cofactor of the H protein.</text>
</comment>
<dbReference type="SUPFAM" id="SSF53383">
    <property type="entry name" value="PLP-dependent transferases"/>
    <property type="match status" value="1"/>
</dbReference>
<organism evidence="9">
    <name type="scientific">candidate division WOR-3 bacterium</name>
    <dbReference type="NCBI Taxonomy" id="2052148"/>
    <lineage>
        <taxon>Bacteria</taxon>
        <taxon>Bacteria division WOR-3</taxon>
    </lineage>
</organism>
<dbReference type="EC" id="1.4.4.2" evidence="6"/>
<evidence type="ECO:0000256" key="6">
    <source>
        <dbReference type="HAMAP-Rule" id="MF_00713"/>
    </source>
</evidence>
<name>A0A7V4E1X7_UNCW3</name>
<dbReference type="InterPro" id="IPR015424">
    <property type="entry name" value="PyrdxlP-dep_Trfase"/>
</dbReference>
<comment type="cofactor">
    <cofactor evidence="1 6">
        <name>pyridoxal 5'-phosphate</name>
        <dbReference type="ChEBI" id="CHEBI:597326"/>
    </cofactor>
</comment>
<evidence type="ECO:0000256" key="1">
    <source>
        <dbReference type="ARBA" id="ARBA00001933"/>
    </source>
</evidence>
<gene>
    <name evidence="6" type="primary">gcvPB</name>
    <name evidence="9" type="ORF">ENU72_01135</name>
</gene>
<dbReference type="PANTHER" id="PTHR11773">
    <property type="entry name" value="GLYCINE DEHYDROGENASE, DECARBOXYLATING"/>
    <property type="match status" value="1"/>
</dbReference>
<proteinExistence type="inferred from homology"/>
<dbReference type="EMBL" id="DTDP01000048">
    <property type="protein sequence ID" value="HGK53611.1"/>
    <property type="molecule type" value="Genomic_DNA"/>
</dbReference>
<dbReference type="InterPro" id="IPR015422">
    <property type="entry name" value="PyrdxlP-dep_Trfase_small"/>
</dbReference>
<dbReference type="HAMAP" id="MF_00713">
    <property type="entry name" value="GcvPB"/>
    <property type="match status" value="1"/>
</dbReference>